<gene>
    <name evidence="1" type="ORF">H8S64_13345</name>
</gene>
<comment type="caution">
    <text evidence="1">The sequence shown here is derived from an EMBL/GenBank/DDBJ whole genome shotgun (WGS) entry which is preliminary data.</text>
</comment>
<proteinExistence type="predicted"/>
<name>A0ABR7D2B0_9BACT</name>
<evidence type="ECO:0000313" key="2">
    <source>
        <dbReference type="Proteomes" id="UP000646484"/>
    </source>
</evidence>
<dbReference type="EMBL" id="JACOOH010000005">
    <property type="protein sequence ID" value="MBC5622088.1"/>
    <property type="molecule type" value="Genomic_DNA"/>
</dbReference>
<keyword evidence="2" id="KW-1185">Reference proteome</keyword>
<accession>A0ABR7D2B0</accession>
<dbReference type="RefSeq" id="WP_186976546.1">
    <property type="nucleotide sequence ID" value="NZ_JACOOH010000005.1"/>
</dbReference>
<organism evidence="1 2">
    <name type="scientific">Butyricimonas hominis</name>
    <dbReference type="NCBI Taxonomy" id="2763032"/>
    <lineage>
        <taxon>Bacteria</taxon>
        <taxon>Pseudomonadati</taxon>
        <taxon>Bacteroidota</taxon>
        <taxon>Bacteroidia</taxon>
        <taxon>Bacteroidales</taxon>
        <taxon>Odoribacteraceae</taxon>
        <taxon>Butyricimonas</taxon>
    </lineage>
</organism>
<evidence type="ECO:0000313" key="1">
    <source>
        <dbReference type="EMBL" id="MBC5622088.1"/>
    </source>
</evidence>
<dbReference type="Proteomes" id="UP000646484">
    <property type="component" value="Unassembled WGS sequence"/>
</dbReference>
<protein>
    <submittedName>
        <fullName evidence="1">Uncharacterized protein</fullName>
    </submittedName>
</protein>
<reference evidence="1 2" key="1">
    <citation type="submission" date="2020-08" db="EMBL/GenBank/DDBJ databases">
        <title>Genome public.</title>
        <authorList>
            <person name="Liu C."/>
            <person name="Sun Q."/>
        </authorList>
    </citation>
    <scope>NUCLEOTIDE SEQUENCE [LARGE SCALE GENOMIC DNA]</scope>
    <source>
        <strain evidence="1 2">NSJ-56</strain>
    </source>
</reference>
<sequence>MKRVHKVHKVSKVCKVTGVLRTECIGGRTAVVKVIDRKVWTFDLIDFMNFID</sequence>